<dbReference type="InterPro" id="IPR036388">
    <property type="entry name" value="WH-like_DNA-bd_sf"/>
</dbReference>
<dbReference type="Proteomes" id="UP000198525">
    <property type="component" value="Unassembled WGS sequence"/>
</dbReference>
<evidence type="ECO:0000313" key="3">
    <source>
        <dbReference type="Proteomes" id="UP000198525"/>
    </source>
</evidence>
<dbReference type="Pfam" id="PF12802">
    <property type="entry name" value="MarR_2"/>
    <property type="match status" value="1"/>
</dbReference>
<dbReference type="InterPro" id="IPR036390">
    <property type="entry name" value="WH_DNA-bd_sf"/>
</dbReference>
<reference evidence="2 3" key="1">
    <citation type="submission" date="2016-10" db="EMBL/GenBank/DDBJ databases">
        <authorList>
            <person name="de Groot N.N."/>
        </authorList>
    </citation>
    <scope>NUCLEOTIDE SEQUENCE [LARGE SCALE GENOMIC DNA]</scope>
    <source>
        <strain evidence="2 3">CGMCC 1.6133</strain>
    </source>
</reference>
<keyword evidence="2" id="KW-0238">DNA-binding</keyword>
<proteinExistence type="predicted"/>
<protein>
    <submittedName>
        <fullName evidence="2">DNA-binding transcriptional regulator, MarR family</fullName>
    </submittedName>
</protein>
<organism evidence="2 3">
    <name type="scientific">Billgrantia gudaonensis</name>
    <dbReference type="NCBI Taxonomy" id="376427"/>
    <lineage>
        <taxon>Bacteria</taxon>
        <taxon>Pseudomonadati</taxon>
        <taxon>Pseudomonadota</taxon>
        <taxon>Gammaproteobacteria</taxon>
        <taxon>Oceanospirillales</taxon>
        <taxon>Halomonadaceae</taxon>
        <taxon>Billgrantia</taxon>
    </lineage>
</organism>
<sequence>MNRVKLAVGQWRRELPDLDLLPMEVVGYLKTSQLITKGRLDAFFKQHGLQAGEFDVLATLRRAGEPYALTPTQLFEALMLSSGGMTNRLDRLERAGLIQRSPNPDDRRGTLVSLTAQGRELIDRLIPLHVENEARLLEPLTREEQETLNRLLGKLLDGLEGE</sequence>
<dbReference type="PANTHER" id="PTHR33164">
    <property type="entry name" value="TRANSCRIPTIONAL REGULATOR, MARR FAMILY"/>
    <property type="match status" value="1"/>
</dbReference>
<keyword evidence="3" id="KW-1185">Reference proteome</keyword>
<dbReference type="RefSeq" id="WP_089683577.1">
    <property type="nucleotide sequence ID" value="NZ_FNES01000003.1"/>
</dbReference>
<accession>A0A1G8R6M8</accession>
<dbReference type="Gene3D" id="1.10.10.10">
    <property type="entry name" value="Winged helix-like DNA-binding domain superfamily/Winged helix DNA-binding domain"/>
    <property type="match status" value="1"/>
</dbReference>
<gene>
    <name evidence="2" type="ORF">SAMN04487954_103117</name>
</gene>
<evidence type="ECO:0000313" key="2">
    <source>
        <dbReference type="EMBL" id="SDJ12632.1"/>
    </source>
</evidence>
<dbReference type="GO" id="GO:0003700">
    <property type="term" value="F:DNA-binding transcription factor activity"/>
    <property type="evidence" value="ECO:0007669"/>
    <property type="project" value="InterPro"/>
</dbReference>
<dbReference type="AlphaFoldDB" id="A0A1G8R6M8"/>
<dbReference type="STRING" id="376427.SAMN04487954_103117"/>
<dbReference type="SMART" id="SM00347">
    <property type="entry name" value="HTH_MARR"/>
    <property type="match status" value="1"/>
</dbReference>
<dbReference type="PRINTS" id="PR00598">
    <property type="entry name" value="HTHMARR"/>
</dbReference>
<feature type="domain" description="HTH marR-type" evidence="1">
    <location>
        <begin position="1"/>
        <end position="157"/>
    </location>
</feature>
<dbReference type="EMBL" id="FNES01000003">
    <property type="protein sequence ID" value="SDJ12632.1"/>
    <property type="molecule type" value="Genomic_DNA"/>
</dbReference>
<name>A0A1G8R6M8_9GAMM</name>
<dbReference type="PANTHER" id="PTHR33164:SF104">
    <property type="entry name" value="TRANSCRIPTIONAL REGULATORY PROTEIN"/>
    <property type="match status" value="1"/>
</dbReference>
<dbReference type="InterPro" id="IPR000835">
    <property type="entry name" value="HTH_MarR-typ"/>
</dbReference>
<dbReference type="InterPro" id="IPR039422">
    <property type="entry name" value="MarR/SlyA-like"/>
</dbReference>
<dbReference type="SUPFAM" id="SSF46785">
    <property type="entry name" value="Winged helix' DNA-binding domain"/>
    <property type="match status" value="1"/>
</dbReference>
<dbReference type="GO" id="GO:0006950">
    <property type="term" value="P:response to stress"/>
    <property type="evidence" value="ECO:0007669"/>
    <property type="project" value="TreeGrafter"/>
</dbReference>
<dbReference type="PROSITE" id="PS50995">
    <property type="entry name" value="HTH_MARR_2"/>
    <property type="match status" value="1"/>
</dbReference>
<dbReference type="OrthoDB" id="32523at2"/>
<dbReference type="GO" id="GO:0003677">
    <property type="term" value="F:DNA binding"/>
    <property type="evidence" value="ECO:0007669"/>
    <property type="project" value="UniProtKB-KW"/>
</dbReference>
<evidence type="ECO:0000259" key="1">
    <source>
        <dbReference type="PROSITE" id="PS50995"/>
    </source>
</evidence>